<evidence type="ECO:0000313" key="1">
    <source>
        <dbReference type="EMBL" id="MFC7139505.1"/>
    </source>
</evidence>
<dbReference type="RefSeq" id="WP_274325092.1">
    <property type="nucleotide sequence ID" value="NZ_CP118158.1"/>
</dbReference>
<dbReference type="EMBL" id="JBHTAS010000001">
    <property type="protein sequence ID" value="MFC7139505.1"/>
    <property type="molecule type" value="Genomic_DNA"/>
</dbReference>
<comment type="caution">
    <text evidence="1">The sequence shown here is derived from an EMBL/GenBank/DDBJ whole genome shotgun (WGS) entry which is preliminary data.</text>
</comment>
<dbReference type="Pfam" id="PF24018">
    <property type="entry name" value="DUF7331"/>
    <property type="match status" value="1"/>
</dbReference>
<evidence type="ECO:0000313" key="2">
    <source>
        <dbReference type="Proteomes" id="UP001596432"/>
    </source>
</evidence>
<sequence length="56" mass="6214">MQNSDRPSAAELREELSAVSERFVAVDVDGQTVLFDTSEPDSWIVSDNAVDPETMR</sequence>
<dbReference type="Proteomes" id="UP001596432">
    <property type="component" value="Unassembled WGS sequence"/>
</dbReference>
<keyword evidence="2" id="KW-1185">Reference proteome</keyword>
<organism evidence="1 2">
    <name type="scientific">Halosimplex aquaticum</name>
    <dbReference type="NCBI Taxonomy" id="3026162"/>
    <lineage>
        <taxon>Archaea</taxon>
        <taxon>Methanobacteriati</taxon>
        <taxon>Methanobacteriota</taxon>
        <taxon>Stenosarchaea group</taxon>
        <taxon>Halobacteria</taxon>
        <taxon>Halobacteriales</taxon>
        <taxon>Haloarculaceae</taxon>
        <taxon>Halosimplex</taxon>
    </lineage>
</organism>
<dbReference type="AlphaFoldDB" id="A0ABD5Y1B3"/>
<protein>
    <submittedName>
        <fullName evidence="1">Uncharacterized protein</fullName>
    </submittedName>
</protein>
<proteinExistence type="predicted"/>
<accession>A0ABD5Y1B3</accession>
<reference evidence="1 2" key="1">
    <citation type="journal article" date="2019" name="Int. J. Syst. Evol. Microbiol.">
        <title>The Global Catalogue of Microorganisms (GCM) 10K type strain sequencing project: providing services to taxonomists for standard genome sequencing and annotation.</title>
        <authorList>
            <consortium name="The Broad Institute Genomics Platform"/>
            <consortium name="The Broad Institute Genome Sequencing Center for Infectious Disease"/>
            <person name="Wu L."/>
            <person name="Ma J."/>
        </authorList>
    </citation>
    <scope>NUCLEOTIDE SEQUENCE [LARGE SCALE GENOMIC DNA]</scope>
    <source>
        <strain evidence="1 2">XZYJT29</strain>
    </source>
</reference>
<name>A0ABD5Y1B3_9EURY</name>
<dbReference type="GeneID" id="78819763"/>
<dbReference type="InterPro" id="IPR055755">
    <property type="entry name" value="DUF7331"/>
</dbReference>
<gene>
    <name evidence="1" type="ORF">ACFQMA_06590</name>
</gene>